<dbReference type="Gene3D" id="2.40.50.140">
    <property type="entry name" value="Nucleic acid-binding proteins"/>
    <property type="match status" value="1"/>
</dbReference>
<dbReference type="SUPFAM" id="SSF50249">
    <property type="entry name" value="Nucleic acid-binding proteins"/>
    <property type="match status" value="1"/>
</dbReference>
<dbReference type="PANTHER" id="PTHR10724:SF10">
    <property type="entry name" value="S1 RNA-BINDING DOMAIN-CONTAINING PROTEIN 1"/>
    <property type="match status" value="1"/>
</dbReference>
<dbReference type="InterPro" id="IPR050437">
    <property type="entry name" value="Ribos_protein_bS1-like"/>
</dbReference>
<accession>A0A7V8VBI6</accession>
<dbReference type="InterPro" id="IPR012340">
    <property type="entry name" value="NA-bd_OB-fold"/>
</dbReference>
<dbReference type="GO" id="GO:0006412">
    <property type="term" value="P:translation"/>
    <property type="evidence" value="ECO:0007669"/>
    <property type="project" value="TreeGrafter"/>
</dbReference>
<dbReference type="Gene3D" id="1.10.10.650">
    <property type="entry name" value="RuvA domain 2-like"/>
    <property type="match status" value="1"/>
</dbReference>
<dbReference type="FunFam" id="1.10.10.650:FF:000001">
    <property type="entry name" value="S1 RNA-binding domain 1"/>
    <property type="match status" value="1"/>
</dbReference>
<dbReference type="InterPro" id="IPR032639">
    <property type="entry name" value="Tex_YqgF"/>
</dbReference>
<dbReference type="SUPFAM" id="SSF47781">
    <property type="entry name" value="RuvA domain 2-like"/>
    <property type="match status" value="2"/>
</dbReference>
<gene>
    <name evidence="3" type="ORF">H0921_01260</name>
</gene>
<dbReference type="Pfam" id="PF17674">
    <property type="entry name" value="HHH_9"/>
    <property type="match status" value="1"/>
</dbReference>
<reference evidence="3 4" key="1">
    <citation type="submission" date="2020-07" db="EMBL/GenBank/DDBJ databases">
        <title>Thermogemmata thermophila gen. nov., sp. nov., a novel moderate thermophilic planctomycete from a Kamchatka hot spring.</title>
        <authorList>
            <person name="Elcheninov A.G."/>
            <person name="Podosokorskaya O.A."/>
            <person name="Kovaleva O.L."/>
            <person name="Novikov A."/>
            <person name="Bonch-Osmolovskaya E.A."/>
            <person name="Toshchakov S.V."/>
            <person name="Kublanov I.V."/>
        </authorList>
    </citation>
    <scope>NUCLEOTIDE SEQUENCE [LARGE SCALE GENOMIC DNA]</scope>
    <source>
        <strain evidence="3 4">2918</strain>
    </source>
</reference>
<dbReference type="InterPro" id="IPR010994">
    <property type="entry name" value="RuvA_2-like"/>
</dbReference>
<dbReference type="InterPro" id="IPR018974">
    <property type="entry name" value="Tex-like_N"/>
</dbReference>
<name>A0A7V8VBI6_9BACT</name>
<feature type="compositionally biased region" description="Polar residues" evidence="1">
    <location>
        <begin position="29"/>
        <end position="53"/>
    </location>
</feature>
<feature type="domain" description="S1 motif" evidence="2">
    <location>
        <begin position="946"/>
        <end position="1015"/>
    </location>
</feature>
<dbReference type="Gene3D" id="1.10.3500.10">
    <property type="entry name" value="Tex N-terminal region-like"/>
    <property type="match status" value="2"/>
</dbReference>
<dbReference type="Gene3D" id="1.10.150.310">
    <property type="entry name" value="Tex RuvX-like domain-like"/>
    <property type="match status" value="1"/>
</dbReference>
<dbReference type="Proteomes" id="UP000542342">
    <property type="component" value="Unassembled WGS sequence"/>
</dbReference>
<dbReference type="RefSeq" id="WP_194536205.1">
    <property type="nucleotide sequence ID" value="NZ_JACEFB010000001.1"/>
</dbReference>
<dbReference type="InterPro" id="IPR006641">
    <property type="entry name" value="YqgF/RNaseH-like_dom"/>
</dbReference>
<dbReference type="Pfam" id="PF12836">
    <property type="entry name" value="HHH_3"/>
    <property type="match status" value="1"/>
</dbReference>
<evidence type="ECO:0000259" key="2">
    <source>
        <dbReference type="PROSITE" id="PS50126"/>
    </source>
</evidence>
<dbReference type="Pfam" id="PF09371">
    <property type="entry name" value="Tex_N"/>
    <property type="match status" value="1"/>
</dbReference>
<evidence type="ECO:0000313" key="4">
    <source>
        <dbReference type="Proteomes" id="UP000542342"/>
    </source>
</evidence>
<evidence type="ECO:0000313" key="3">
    <source>
        <dbReference type="EMBL" id="MBA2224785.1"/>
    </source>
</evidence>
<dbReference type="SUPFAM" id="SSF158832">
    <property type="entry name" value="Tex N-terminal region-like"/>
    <property type="match status" value="1"/>
</dbReference>
<comment type="caution">
    <text evidence="3">The sequence shown here is derived from an EMBL/GenBank/DDBJ whole genome shotgun (WGS) entry which is preliminary data.</text>
</comment>
<dbReference type="Pfam" id="PF22706">
    <property type="entry name" value="Tex_central_region"/>
    <property type="match status" value="1"/>
</dbReference>
<proteinExistence type="predicted"/>
<dbReference type="InterPro" id="IPR023319">
    <property type="entry name" value="Tex-like_HTH_dom_sf"/>
</dbReference>
<keyword evidence="4" id="KW-1185">Reference proteome</keyword>
<feature type="compositionally biased region" description="Pro residues" evidence="1">
    <location>
        <begin position="1131"/>
        <end position="1156"/>
    </location>
</feature>
<dbReference type="InterPro" id="IPR012337">
    <property type="entry name" value="RNaseH-like_sf"/>
</dbReference>
<dbReference type="SUPFAM" id="SSF53098">
    <property type="entry name" value="Ribonuclease H-like"/>
    <property type="match status" value="2"/>
</dbReference>
<dbReference type="InterPro" id="IPR003029">
    <property type="entry name" value="S1_domain"/>
</dbReference>
<dbReference type="SMART" id="SM00316">
    <property type="entry name" value="S1"/>
    <property type="match status" value="1"/>
</dbReference>
<sequence>MMRSEGELSSRAAPPPQDAEKPERESPLGSGSHQIATASSGVESEQTASSVSGLSAPIEAAAGDAQTESAVVGTSTGDTPSAGETASSPQETTPPAAAKPSAPPRPPQPIPPVPAAPQPQDLARIAQDLQIRKSQVEAVLHLLDDHYAPPFIARYRKDQTGGLSEETIRRIQQRVRQLREIAARKQTILRTLAYQHRLTDELTQAILQAETLKRLEDLFLPFRHKKKSPAKEARDKGLGPVAEAIWNRDPAVTQLDEVLAGLVDPDKWLLTTEDVLNGIKVILKEMIAEHADLRGEVRKFLWETGVLVAQRVETLPEGKGKEFQPYFDFKEAVREIPPHRILAITRGERLNVLRVRIQVDRDRVVEMALQKLSWGDHPHRELLMSLTRTSVEEILLPALEKEVRRDLLQQAQEHAVQVFARNLRSLLLQPPVRDRKVLAIDPSNRNITTVVVLNEDGAYVEDAVIHVSGPHRNLLEAKRRLEQLIRRHQLSLIAIGNGGNYRDVEALVSELIADLERGGGKSPIPPTPAAAPAPVSALTQPAAVPPPVETVSITEAGTPLPAPEVSLTSETLAVPAPSPLPSTTAIPTVAVPARETTFTTTVTGLVSTVTMTPSETAGAASSAEGPPASGPSAAVQLPLEVAPLPTPSSVAIESVGPAPAEATVTTTTTILPISTSETASAPASPIDLEGLPPAPKDLAYAIVIEAGIRDYAHSPIAQEEFPTLSPSIRAAISVGRRLLDPLAELVKIDPHHIGVGLYQHDVKQKYLKEALEAVVVSSVNAVGVDLNRAEYPLLRYVCGLNPTFAREIVTRRRQHGPFRHRRQLLEISGLTEKHYIQAAGFVKICDGEEPLDSLWIHPEQYDLARAILEACGLSPLDLRDPQRVSELASRLASLSPADFAARFHVSEGTVRDVMHALSHPGRDPRLDHPPPLFKRGMLKFEDIRPGMELRGTVLNVVPFGAFIDIGLRESGLVHISQMANRYIHSPHELVAVGDAVTVWVLDVKPEVRKISLTMIPPGQERRPPSPAGERQSSARERREGPVLPPPSRGGTPRGSRSERSRRGQGAPSGSRSASAEGATRPGRGPRPTPSASQQPISSEAPRTGESAGSAPPAPAATAESTPARASQTPSSAPPPPPAPRRTPRPPAKPKPLPILPPEKRSGKAALNTFAELAAFFKQQEESASAGEEKSSDVVTASSPAGEATSPPASSPAEHPPPYPT</sequence>
<feature type="compositionally biased region" description="Pro residues" evidence="1">
    <location>
        <begin position="101"/>
        <end position="117"/>
    </location>
</feature>
<dbReference type="InterPro" id="IPR023323">
    <property type="entry name" value="Tex-like_dom_sf"/>
</dbReference>
<evidence type="ECO:0000256" key="1">
    <source>
        <dbReference type="SAM" id="MobiDB-lite"/>
    </source>
</evidence>
<dbReference type="CDD" id="cd05685">
    <property type="entry name" value="S1_Tex"/>
    <property type="match status" value="1"/>
</dbReference>
<dbReference type="GO" id="GO:0003735">
    <property type="term" value="F:structural constituent of ribosome"/>
    <property type="evidence" value="ECO:0007669"/>
    <property type="project" value="TreeGrafter"/>
</dbReference>
<dbReference type="GO" id="GO:0006139">
    <property type="term" value="P:nucleobase-containing compound metabolic process"/>
    <property type="evidence" value="ECO:0007669"/>
    <property type="project" value="InterPro"/>
</dbReference>
<dbReference type="GO" id="GO:0005737">
    <property type="term" value="C:cytoplasm"/>
    <property type="evidence" value="ECO:0007669"/>
    <property type="project" value="UniProtKB-ARBA"/>
</dbReference>
<dbReference type="EMBL" id="JACEFB010000001">
    <property type="protein sequence ID" value="MBA2224785.1"/>
    <property type="molecule type" value="Genomic_DNA"/>
</dbReference>
<organism evidence="3 4">
    <name type="scientific">Thermogemmata fonticola</name>
    <dbReference type="NCBI Taxonomy" id="2755323"/>
    <lineage>
        <taxon>Bacteria</taxon>
        <taxon>Pseudomonadati</taxon>
        <taxon>Planctomycetota</taxon>
        <taxon>Planctomycetia</taxon>
        <taxon>Gemmatales</taxon>
        <taxon>Gemmataceae</taxon>
        <taxon>Thermogemmata</taxon>
    </lineage>
</organism>
<dbReference type="FunFam" id="2.40.50.140:FF:000051">
    <property type="entry name" value="RNA-binding transcriptional accessory protein"/>
    <property type="match status" value="1"/>
</dbReference>
<feature type="compositionally biased region" description="Low complexity" evidence="1">
    <location>
        <begin position="1104"/>
        <end position="1130"/>
    </location>
</feature>
<feature type="compositionally biased region" description="Low complexity" evidence="1">
    <location>
        <begin position="1196"/>
        <end position="1212"/>
    </location>
</feature>
<dbReference type="InterPro" id="IPR055179">
    <property type="entry name" value="Tex-like_central_region"/>
</dbReference>
<dbReference type="AlphaFoldDB" id="A0A7V8VBI6"/>
<dbReference type="InterPro" id="IPR041692">
    <property type="entry name" value="HHH_9"/>
</dbReference>
<dbReference type="SMART" id="SM00732">
    <property type="entry name" value="YqgFc"/>
    <property type="match status" value="1"/>
</dbReference>
<dbReference type="Pfam" id="PF00575">
    <property type="entry name" value="S1"/>
    <property type="match status" value="1"/>
</dbReference>
<dbReference type="PANTHER" id="PTHR10724">
    <property type="entry name" value="30S RIBOSOMAL PROTEIN S1"/>
    <property type="match status" value="1"/>
</dbReference>
<feature type="region of interest" description="Disordered" evidence="1">
    <location>
        <begin position="1"/>
        <end position="118"/>
    </location>
</feature>
<feature type="region of interest" description="Disordered" evidence="1">
    <location>
        <begin position="1012"/>
        <end position="1165"/>
    </location>
</feature>
<dbReference type="Pfam" id="PF16921">
    <property type="entry name" value="Tex_YqgF"/>
    <property type="match status" value="2"/>
</dbReference>
<protein>
    <submittedName>
        <fullName evidence="3">Helix-hairpin-helix domain-containing protein</fullName>
    </submittedName>
</protein>
<feature type="region of interest" description="Disordered" evidence="1">
    <location>
        <begin position="1179"/>
        <end position="1220"/>
    </location>
</feature>
<feature type="compositionally biased region" description="Polar residues" evidence="1">
    <location>
        <begin position="66"/>
        <end position="93"/>
    </location>
</feature>
<dbReference type="InterPro" id="IPR044146">
    <property type="entry name" value="S1_Tex"/>
</dbReference>
<dbReference type="PROSITE" id="PS50126">
    <property type="entry name" value="S1"/>
    <property type="match status" value="1"/>
</dbReference>
<dbReference type="GO" id="GO:0003729">
    <property type="term" value="F:mRNA binding"/>
    <property type="evidence" value="ECO:0007669"/>
    <property type="project" value="TreeGrafter"/>
</dbReference>